<dbReference type="InterPro" id="IPR036890">
    <property type="entry name" value="HATPase_C_sf"/>
</dbReference>
<dbReference type="Gene3D" id="3.40.50.2300">
    <property type="match status" value="1"/>
</dbReference>
<feature type="transmembrane region" description="Helical" evidence="9">
    <location>
        <begin position="12"/>
        <end position="30"/>
    </location>
</feature>
<dbReference type="PANTHER" id="PTHR43047">
    <property type="entry name" value="TWO-COMPONENT HISTIDINE PROTEIN KINASE"/>
    <property type="match status" value="1"/>
</dbReference>
<evidence type="ECO:0000313" key="13">
    <source>
        <dbReference type="EMBL" id="QID19081.1"/>
    </source>
</evidence>
<dbReference type="Gene3D" id="1.10.287.130">
    <property type="match status" value="1"/>
</dbReference>
<evidence type="ECO:0000256" key="3">
    <source>
        <dbReference type="ARBA" id="ARBA00012438"/>
    </source>
</evidence>
<dbReference type="PANTHER" id="PTHR43047:SF9">
    <property type="entry name" value="HISTIDINE KINASE"/>
    <property type="match status" value="1"/>
</dbReference>
<evidence type="ECO:0000256" key="2">
    <source>
        <dbReference type="ARBA" id="ARBA00004370"/>
    </source>
</evidence>
<comment type="catalytic activity">
    <reaction evidence="1">
        <text>ATP + protein L-histidine = ADP + protein N-phospho-L-histidine.</text>
        <dbReference type="EC" id="2.7.13.3"/>
    </reaction>
</comment>
<dbReference type="GO" id="GO:0005886">
    <property type="term" value="C:plasma membrane"/>
    <property type="evidence" value="ECO:0007669"/>
    <property type="project" value="TreeGrafter"/>
</dbReference>
<dbReference type="Pfam" id="PF02518">
    <property type="entry name" value="HATPase_c"/>
    <property type="match status" value="1"/>
</dbReference>
<keyword evidence="6" id="KW-0418">Kinase</keyword>
<dbReference type="InterPro" id="IPR001789">
    <property type="entry name" value="Sig_transdc_resp-reg_receiver"/>
</dbReference>
<keyword evidence="9" id="KW-1133">Transmembrane helix</keyword>
<dbReference type="SMART" id="SM00387">
    <property type="entry name" value="HATPase_c"/>
    <property type="match status" value="1"/>
</dbReference>
<dbReference type="InterPro" id="IPR011006">
    <property type="entry name" value="CheY-like_superfamily"/>
</dbReference>
<feature type="modified residue" description="4-aspartylphosphate" evidence="7">
    <location>
        <position position="563"/>
    </location>
</feature>
<dbReference type="InterPro" id="IPR036097">
    <property type="entry name" value="HisK_dim/P_sf"/>
</dbReference>
<keyword evidence="4 7" id="KW-0597">Phosphoprotein</keyword>
<dbReference type="Pfam" id="PF09984">
    <property type="entry name" value="sCache_4"/>
    <property type="match status" value="1"/>
</dbReference>
<dbReference type="Gene3D" id="3.30.565.10">
    <property type="entry name" value="Histidine kinase-like ATPase, C-terminal domain"/>
    <property type="match status" value="1"/>
</dbReference>
<dbReference type="EMBL" id="CP048836">
    <property type="protein sequence ID" value="QID19081.1"/>
    <property type="molecule type" value="Genomic_DNA"/>
</dbReference>
<dbReference type="PROSITE" id="PS50110">
    <property type="entry name" value="RESPONSE_REGULATORY"/>
    <property type="match status" value="1"/>
</dbReference>
<protein>
    <recommendedName>
        <fullName evidence="3">histidine kinase</fullName>
        <ecNumber evidence="3">2.7.13.3</ecNumber>
    </recommendedName>
</protein>
<keyword evidence="14" id="KW-1185">Reference proteome</keyword>
<dbReference type="InterPro" id="IPR003661">
    <property type="entry name" value="HisK_dim/P_dom"/>
</dbReference>
<dbReference type="InterPro" id="IPR019247">
    <property type="entry name" value="Histidine_kinase_BarA_N"/>
</dbReference>
<dbReference type="AlphaFoldDB" id="A0A6C1B5W4"/>
<evidence type="ECO:0000256" key="9">
    <source>
        <dbReference type="SAM" id="Phobius"/>
    </source>
</evidence>
<keyword evidence="8" id="KW-0175">Coiled coil</keyword>
<dbReference type="PROSITE" id="PS50885">
    <property type="entry name" value="HAMP"/>
    <property type="match status" value="1"/>
</dbReference>
<dbReference type="SMART" id="SM00304">
    <property type="entry name" value="HAMP"/>
    <property type="match status" value="1"/>
</dbReference>
<dbReference type="RefSeq" id="WP_173767347.1">
    <property type="nucleotide sequence ID" value="NZ_CP048836.1"/>
</dbReference>
<dbReference type="SUPFAM" id="SSF55874">
    <property type="entry name" value="ATPase domain of HSP90 chaperone/DNA topoisomerase II/histidine kinase"/>
    <property type="match status" value="1"/>
</dbReference>
<feature type="domain" description="Histidine kinase" evidence="10">
    <location>
        <begin position="279"/>
        <end position="492"/>
    </location>
</feature>
<dbReference type="Pfam" id="PF00672">
    <property type="entry name" value="HAMP"/>
    <property type="match status" value="1"/>
</dbReference>
<dbReference type="FunFam" id="3.30.565.10:FF:000049">
    <property type="entry name" value="Two-component sensor histidine kinase"/>
    <property type="match status" value="1"/>
</dbReference>
<organism evidence="13 14">
    <name type="scientific">Nitrogeniibacter mangrovi</name>
    <dbReference type="NCBI Taxonomy" id="2016596"/>
    <lineage>
        <taxon>Bacteria</taxon>
        <taxon>Pseudomonadati</taxon>
        <taxon>Pseudomonadota</taxon>
        <taxon>Betaproteobacteria</taxon>
        <taxon>Rhodocyclales</taxon>
        <taxon>Zoogloeaceae</taxon>
        <taxon>Nitrogeniibacter</taxon>
    </lineage>
</organism>
<dbReference type="Pfam" id="PF00512">
    <property type="entry name" value="HisKA"/>
    <property type="match status" value="1"/>
</dbReference>
<dbReference type="CDD" id="cd00156">
    <property type="entry name" value="REC"/>
    <property type="match status" value="1"/>
</dbReference>
<dbReference type="GO" id="GO:0000155">
    <property type="term" value="F:phosphorelay sensor kinase activity"/>
    <property type="evidence" value="ECO:0007669"/>
    <property type="project" value="InterPro"/>
</dbReference>
<name>A0A6C1B5W4_9RHOO</name>
<evidence type="ECO:0000256" key="5">
    <source>
        <dbReference type="ARBA" id="ARBA00022679"/>
    </source>
</evidence>
<dbReference type="InterPro" id="IPR004358">
    <property type="entry name" value="Sig_transdc_His_kin-like_C"/>
</dbReference>
<gene>
    <name evidence="13" type="ORF">G3580_16540</name>
</gene>
<evidence type="ECO:0000313" key="14">
    <source>
        <dbReference type="Proteomes" id="UP000501991"/>
    </source>
</evidence>
<evidence type="ECO:0000259" key="12">
    <source>
        <dbReference type="PROSITE" id="PS50885"/>
    </source>
</evidence>
<dbReference type="InterPro" id="IPR003660">
    <property type="entry name" value="HAMP_dom"/>
</dbReference>
<dbReference type="Gene3D" id="6.10.340.10">
    <property type="match status" value="1"/>
</dbReference>
<sequence>MIRNWGVRARVVLVAVAPAIVLGAFMIAYFTHLRLADLEQAYSDRGRALARQVATATEYAVFANNIEDLQRLLDTSLREEGVLGVLAVDASGRALARAGRVEPPPASAPVSAASQQGLAQTVRFFEPIEPVRLNIGESGFDNGTSLAQHPLGGIIIDISNTRLNEQRDQLLNAGASALLLVLIGSVLLAIRMSQGVSEPIRDVARIVARIGAGHLHDRVRVSGGGSLQRLGQGVNEMAERLQSAHREMMQRIDEATAELRNRTDEAERADMAKSRFLAAASHDLRQPMHALGLFIAELAEHPHPPETHRLVRQIQASAEAMENLLDSLLDISRLDAGALEPKIVASPLQPILDRIDNDFQIWAEERGLRLRVRPCAAWIRTDPLLFERILSNLVSNAIRYTPRGTILIACRPDGDQLRVEVRDSGKGIDTDKQEVIFQEFVQLDNPERARTKGLGLGLAIVRRLTLLLGHTLMLRSRPGHGSVFGVRVERCAPQTEPDIAPAERPPGTLDGTRVLVVDDDPLALASLDSLLAAWGCEVTAASSLGEALALLDPTRPPEVLITDYRLQGHQTGLEVIERIAALVGYRLRSILITGDTGSDVINRARAASLPILHKPVRPAKLRAVMQRLLSQRDEETETEKRG</sequence>
<dbReference type="PRINTS" id="PR00344">
    <property type="entry name" value="BCTRLSENSOR"/>
</dbReference>
<keyword evidence="9" id="KW-0472">Membrane</keyword>
<evidence type="ECO:0000256" key="4">
    <source>
        <dbReference type="ARBA" id="ARBA00022553"/>
    </source>
</evidence>
<dbReference type="Pfam" id="PF00072">
    <property type="entry name" value="Response_reg"/>
    <property type="match status" value="1"/>
</dbReference>
<feature type="coiled-coil region" evidence="8">
    <location>
        <begin position="238"/>
        <end position="272"/>
    </location>
</feature>
<dbReference type="PROSITE" id="PS50109">
    <property type="entry name" value="HIS_KIN"/>
    <property type="match status" value="1"/>
</dbReference>
<evidence type="ECO:0000256" key="6">
    <source>
        <dbReference type="ARBA" id="ARBA00022777"/>
    </source>
</evidence>
<dbReference type="GO" id="GO:0009927">
    <property type="term" value="F:histidine phosphotransfer kinase activity"/>
    <property type="evidence" value="ECO:0007669"/>
    <property type="project" value="TreeGrafter"/>
</dbReference>
<dbReference type="InterPro" id="IPR003594">
    <property type="entry name" value="HATPase_dom"/>
</dbReference>
<dbReference type="CDD" id="cd00082">
    <property type="entry name" value="HisKA"/>
    <property type="match status" value="1"/>
</dbReference>
<evidence type="ECO:0000256" key="7">
    <source>
        <dbReference type="PROSITE-ProRule" id="PRU00169"/>
    </source>
</evidence>
<evidence type="ECO:0000259" key="10">
    <source>
        <dbReference type="PROSITE" id="PS50109"/>
    </source>
</evidence>
<proteinExistence type="predicted"/>
<dbReference type="SUPFAM" id="SSF47384">
    <property type="entry name" value="Homodimeric domain of signal transducing histidine kinase"/>
    <property type="match status" value="1"/>
</dbReference>
<dbReference type="EC" id="2.7.13.3" evidence="3"/>
<dbReference type="SMART" id="SM00448">
    <property type="entry name" value="REC"/>
    <property type="match status" value="1"/>
</dbReference>
<dbReference type="Proteomes" id="UP000501991">
    <property type="component" value="Chromosome"/>
</dbReference>
<dbReference type="KEGG" id="azq:G3580_16540"/>
<feature type="domain" description="Response regulatory" evidence="11">
    <location>
        <begin position="513"/>
        <end position="629"/>
    </location>
</feature>
<evidence type="ECO:0000256" key="1">
    <source>
        <dbReference type="ARBA" id="ARBA00000085"/>
    </source>
</evidence>
<evidence type="ECO:0000259" key="11">
    <source>
        <dbReference type="PROSITE" id="PS50110"/>
    </source>
</evidence>
<dbReference type="CDD" id="cd06225">
    <property type="entry name" value="HAMP"/>
    <property type="match status" value="1"/>
</dbReference>
<keyword evidence="5" id="KW-0808">Transferase</keyword>
<comment type="subcellular location">
    <subcellularLocation>
        <location evidence="2">Membrane</location>
    </subcellularLocation>
</comment>
<dbReference type="SMART" id="SM00388">
    <property type="entry name" value="HisKA"/>
    <property type="match status" value="1"/>
</dbReference>
<reference evidence="13 14" key="1">
    <citation type="submission" date="2020-02" db="EMBL/GenBank/DDBJ databases">
        <title>Nitrogenibacter mangrovi gen. nov., sp. nov. isolated from mangrove sediment, a denitrifying betaproteobacterium.</title>
        <authorList>
            <person name="Liao H."/>
            <person name="Tian Y."/>
        </authorList>
    </citation>
    <scope>NUCLEOTIDE SEQUENCE [LARGE SCALE GENOMIC DNA]</scope>
    <source>
        <strain evidence="13 14">M9-3-2</strain>
    </source>
</reference>
<keyword evidence="9" id="KW-0812">Transmembrane</keyword>
<dbReference type="SUPFAM" id="SSF52172">
    <property type="entry name" value="CheY-like"/>
    <property type="match status" value="1"/>
</dbReference>
<dbReference type="InterPro" id="IPR005467">
    <property type="entry name" value="His_kinase_dom"/>
</dbReference>
<accession>A0A6C1B5W4</accession>
<evidence type="ECO:0000256" key="8">
    <source>
        <dbReference type="SAM" id="Coils"/>
    </source>
</evidence>
<feature type="domain" description="HAMP" evidence="12">
    <location>
        <begin position="194"/>
        <end position="246"/>
    </location>
</feature>